<dbReference type="Proteomes" id="UP000679749">
    <property type="component" value="Unassembled WGS sequence"/>
</dbReference>
<proteinExistence type="predicted"/>
<sequence>MLTPAQQKVKQELEELKANASYREHPMSENPIPAKTNSHKNWIFAAFGIILLIFSSMLTINLAGPKNENVVTYLKKEQRYQRESSTLLEDCLENRAPNLQWAKVKQNELITMLKNLPVPSGFREYNQELLSVFEQRLFIITYLAETKTIDPFLLQKSLIELDVKQELAKDNLLKAFDSQKIIYRVQENREIEYWVSGKSYLYEE</sequence>
<organism evidence="2 3">
    <name type="scientific">Neobacillus rhizophilus</name>
    <dbReference type="NCBI Taxonomy" id="2833579"/>
    <lineage>
        <taxon>Bacteria</taxon>
        <taxon>Bacillati</taxon>
        <taxon>Bacillota</taxon>
        <taxon>Bacilli</taxon>
        <taxon>Bacillales</taxon>
        <taxon>Bacillaceae</taxon>
        <taxon>Neobacillus</taxon>
    </lineage>
</organism>
<accession>A0A942U620</accession>
<dbReference type="EMBL" id="JAGYPF010000002">
    <property type="protein sequence ID" value="MBS4213107.1"/>
    <property type="molecule type" value="Genomic_DNA"/>
</dbReference>
<keyword evidence="1" id="KW-1133">Transmembrane helix</keyword>
<evidence type="ECO:0000313" key="2">
    <source>
        <dbReference type="EMBL" id="MBS4213107.1"/>
    </source>
</evidence>
<dbReference type="RefSeq" id="WP_213117613.1">
    <property type="nucleotide sequence ID" value="NZ_JAGYPF010000002.1"/>
</dbReference>
<keyword evidence="3" id="KW-1185">Reference proteome</keyword>
<evidence type="ECO:0000313" key="3">
    <source>
        <dbReference type="Proteomes" id="UP000679749"/>
    </source>
</evidence>
<keyword evidence="1" id="KW-0812">Transmembrane</keyword>
<comment type="caution">
    <text evidence="2">The sequence shown here is derived from an EMBL/GenBank/DDBJ whole genome shotgun (WGS) entry which is preliminary data.</text>
</comment>
<protein>
    <submittedName>
        <fullName evidence="2">Uncharacterized protein</fullName>
    </submittedName>
</protein>
<name>A0A942U620_9BACI</name>
<reference evidence="2" key="1">
    <citation type="submission" date="2021-05" db="EMBL/GenBank/DDBJ databases">
        <title>Novel Bacillus species.</title>
        <authorList>
            <person name="Liu G."/>
        </authorList>
    </citation>
    <scope>NUCLEOTIDE SEQUENCE</scope>
    <source>
        <strain evidence="2">FJAT-49825</strain>
    </source>
</reference>
<gene>
    <name evidence="2" type="ORF">KHA99_11670</name>
</gene>
<keyword evidence="1" id="KW-0472">Membrane</keyword>
<feature type="transmembrane region" description="Helical" evidence="1">
    <location>
        <begin position="42"/>
        <end position="64"/>
    </location>
</feature>
<evidence type="ECO:0000256" key="1">
    <source>
        <dbReference type="SAM" id="Phobius"/>
    </source>
</evidence>
<dbReference type="AlphaFoldDB" id="A0A942U620"/>